<dbReference type="Proteomes" id="UP000176628">
    <property type="component" value="Unassembled WGS sequence"/>
</dbReference>
<organism evidence="1 2">
    <name type="scientific">Candidatus Curtissbacteria bacterium RBG_16_39_7</name>
    <dbReference type="NCBI Taxonomy" id="1797707"/>
    <lineage>
        <taxon>Bacteria</taxon>
        <taxon>Candidatus Curtissiibacteriota</taxon>
    </lineage>
</organism>
<sequence length="381" mass="41465">MAGKFLAGILNMIKLLAKIRRRVENVEEQSLKRSLETPGKILVKKGDKVKTEDIIAEGVLTSGFRSLPLAKILGVKPKEAGSFLLKKEGEKVRPGEIIAQRKRLFGISKVIVSSPIEGTFSGYDNESGVLRLEFLPQIQRLVAICDGEVEEVPDRRTVIVSCFVSKVYGVCGAGRTREGVLKVLAQKNDFLLPSAIDETCTGAIIVGGALVSKAALNKAITVGVGGIIAGGINARDFFEIGGASTSPFWTSSDVGLTLVLTEGFGRRDMSDEIFSHLEKHKDRCVLIDGDQAVLTIPQSPESPKKPSPKYGETYKEWVEREIDVGDRVRIIDYDSLGVQGTVKNINTKSESVSSGLQTYTVEIETEKGKIEVPYQNIEILV</sequence>
<evidence type="ECO:0000313" key="1">
    <source>
        <dbReference type="EMBL" id="OGD86807.1"/>
    </source>
</evidence>
<name>A0A1F5G4N1_9BACT</name>
<proteinExistence type="predicted"/>
<comment type="caution">
    <text evidence="1">The sequence shown here is derived from an EMBL/GenBank/DDBJ whole genome shotgun (WGS) entry which is preliminary data.</text>
</comment>
<evidence type="ECO:0000313" key="2">
    <source>
        <dbReference type="Proteomes" id="UP000176628"/>
    </source>
</evidence>
<protein>
    <recommendedName>
        <fullName evidence="3">KOW domain-containing protein</fullName>
    </recommendedName>
</protein>
<reference evidence="1 2" key="1">
    <citation type="journal article" date="2016" name="Nat. Commun.">
        <title>Thousands of microbial genomes shed light on interconnected biogeochemical processes in an aquifer system.</title>
        <authorList>
            <person name="Anantharaman K."/>
            <person name="Brown C.T."/>
            <person name="Hug L.A."/>
            <person name="Sharon I."/>
            <person name="Castelle C.J."/>
            <person name="Probst A.J."/>
            <person name="Thomas B.C."/>
            <person name="Singh A."/>
            <person name="Wilkins M.J."/>
            <person name="Karaoz U."/>
            <person name="Brodie E.L."/>
            <person name="Williams K.H."/>
            <person name="Hubbard S.S."/>
            <person name="Banfield J.F."/>
        </authorList>
    </citation>
    <scope>NUCLEOTIDE SEQUENCE [LARGE SCALE GENOMIC DNA]</scope>
</reference>
<dbReference type="EMBL" id="MFAV01000006">
    <property type="protein sequence ID" value="OGD86807.1"/>
    <property type="molecule type" value="Genomic_DNA"/>
</dbReference>
<gene>
    <name evidence="1" type="ORF">A2Z23_01195</name>
</gene>
<accession>A0A1F5G4N1</accession>
<dbReference type="AlphaFoldDB" id="A0A1F5G4N1"/>
<evidence type="ECO:0008006" key="3">
    <source>
        <dbReference type="Google" id="ProtNLM"/>
    </source>
</evidence>